<proteinExistence type="predicted"/>
<reference evidence="4" key="1">
    <citation type="submission" date="2016-10" db="EMBL/GenBank/DDBJ databases">
        <authorList>
            <person name="Varghese N."/>
            <person name="Submissions S."/>
        </authorList>
    </citation>
    <scope>NUCLEOTIDE SEQUENCE [LARGE SCALE GENOMIC DNA]</scope>
    <source>
        <strain evidence="4">DSM 44544</strain>
    </source>
</reference>
<sequence>MVKKTLIGLLAASAATLALSAPASAADEVWWSLTRQVEPGGRIDAQVYSGLGHGCTPAGPVTSAGFTSPITMVGMGNWGRMGGSTTAIRRPGKYTASFPCSDGRKAVESFTITGTPPPTTTKPQPPTTKPKPPTAKPKPPKPAKPAKPQVAVKPAGAPQTGDGSRS</sequence>
<keyword evidence="2" id="KW-0732">Signal</keyword>
<protein>
    <submittedName>
        <fullName evidence="3">Uncharacterized protein</fullName>
    </submittedName>
</protein>
<evidence type="ECO:0000313" key="3">
    <source>
        <dbReference type="EMBL" id="SEC06977.1"/>
    </source>
</evidence>
<dbReference type="AlphaFoldDB" id="A0A1H4PHR6"/>
<dbReference type="EMBL" id="FNSO01000004">
    <property type="protein sequence ID" value="SEC06977.1"/>
    <property type="molecule type" value="Genomic_DNA"/>
</dbReference>
<feature type="compositionally biased region" description="Low complexity" evidence="1">
    <location>
        <begin position="146"/>
        <end position="158"/>
    </location>
</feature>
<evidence type="ECO:0000256" key="2">
    <source>
        <dbReference type="SAM" id="SignalP"/>
    </source>
</evidence>
<dbReference type="STRING" id="208445.SAMN04489727_2449"/>
<gene>
    <name evidence="3" type="ORF">SAMN04489727_2449</name>
</gene>
<accession>A0A1H4PHR6</accession>
<feature type="chain" id="PRO_5011570276" evidence="2">
    <location>
        <begin position="26"/>
        <end position="166"/>
    </location>
</feature>
<feature type="region of interest" description="Disordered" evidence="1">
    <location>
        <begin position="87"/>
        <end position="166"/>
    </location>
</feature>
<keyword evidence="4" id="KW-1185">Reference proteome</keyword>
<feature type="signal peptide" evidence="2">
    <location>
        <begin position="1"/>
        <end position="25"/>
    </location>
</feature>
<evidence type="ECO:0000313" key="4">
    <source>
        <dbReference type="Proteomes" id="UP000199622"/>
    </source>
</evidence>
<organism evidence="3 4">
    <name type="scientific">Amycolatopsis tolypomycina</name>
    <dbReference type="NCBI Taxonomy" id="208445"/>
    <lineage>
        <taxon>Bacteria</taxon>
        <taxon>Bacillati</taxon>
        <taxon>Actinomycetota</taxon>
        <taxon>Actinomycetes</taxon>
        <taxon>Pseudonocardiales</taxon>
        <taxon>Pseudonocardiaceae</taxon>
        <taxon>Amycolatopsis</taxon>
    </lineage>
</organism>
<dbReference type="Proteomes" id="UP000199622">
    <property type="component" value="Unassembled WGS sequence"/>
</dbReference>
<feature type="compositionally biased region" description="Pro residues" evidence="1">
    <location>
        <begin position="115"/>
        <end position="145"/>
    </location>
</feature>
<dbReference type="RefSeq" id="WP_091306316.1">
    <property type="nucleotide sequence ID" value="NZ_FNSO01000004.1"/>
</dbReference>
<dbReference type="OrthoDB" id="3638561at2"/>
<evidence type="ECO:0000256" key="1">
    <source>
        <dbReference type="SAM" id="MobiDB-lite"/>
    </source>
</evidence>
<name>A0A1H4PHR6_9PSEU</name>